<proteinExistence type="predicted"/>
<keyword evidence="3" id="KW-1185">Reference proteome</keyword>
<dbReference type="AlphaFoldDB" id="A0AAD9NMZ9"/>
<reference evidence="2" key="1">
    <citation type="journal article" date="2023" name="Mol. Biol. Evol.">
        <title>Third-Generation Sequencing Reveals the Adaptive Role of the Epigenome in Three Deep-Sea Polychaetes.</title>
        <authorList>
            <person name="Perez M."/>
            <person name="Aroh O."/>
            <person name="Sun Y."/>
            <person name="Lan Y."/>
            <person name="Juniper S.K."/>
            <person name="Young C.R."/>
            <person name="Angers B."/>
            <person name="Qian P.Y."/>
        </authorList>
    </citation>
    <scope>NUCLEOTIDE SEQUENCE</scope>
    <source>
        <strain evidence="2">R07B-5</strain>
    </source>
</reference>
<dbReference type="EMBL" id="JAODUO010000806">
    <property type="protein sequence ID" value="KAK2174386.1"/>
    <property type="molecule type" value="Genomic_DNA"/>
</dbReference>
<dbReference type="Proteomes" id="UP001209878">
    <property type="component" value="Unassembled WGS sequence"/>
</dbReference>
<feature type="region of interest" description="Disordered" evidence="1">
    <location>
        <begin position="1"/>
        <end position="28"/>
    </location>
</feature>
<evidence type="ECO:0000313" key="2">
    <source>
        <dbReference type="EMBL" id="KAK2174386.1"/>
    </source>
</evidence>
<sequence length="51" mass="5754">MVSLNRTEGRKPGDAHYDDVPKKLESLQLARHANRDVWSHSQAKVSQTPAQ</sequence>
<accession>A0AAD9NMZ9</accession>
<gene>
    <name evidence="2" type="ORF">NP493_805g02037</name>
</gene>
<protein>
    <submittedName>
        <fullName evidence="2">Uncharacterized protein</fullName>
    </submittedName>
</protein>
<name>A0AAD9NMZ9_RIDPI</name>
<feature type="compositionally biased region" description="Basic and acidic residues" evidence="1">
    <location>
        <begin position="7"/>
        <end position="25"/>
    </location>
</feature>
<evidence type="ECO:0000256" key="1">
    <source>
        <dbReference type="SAM" id="MobiDB-lite"/>
    </source>
</evidence>
<organism evidence="2 3">
    <name type="scientific">Ridgeia piscesae</name>
    <name type="common">Tubeworm</name>
    <dbReference type="NCBI Taxonomy" id="27915"/>
    <lineage>
        <taxon>Eukaryota</taxon>
        <taxon>Metazoa</taxon>
        <taxon>Spiralia</taxon>
        <taxon>Lophotrochozoa</taxon>
        <taxon>Annelida</taxon>
        <taxon>Polychaeta</taxon>
        <taxon>Sedentaria</taxon>
        <taxon>Canalipalpata</taxon>
        <taxon>Sabellida</taxon>
        <taxon>Siboglinidae</taxon>
        <taxon>Ridgeia</taxon>
    </lineage>
</organism>
<evidence type="ECO:0000313" key="3">
    <source>
        <dbReference type="Proteomes" id="UP001209878"/>
    </source>
</evidence>
<comment type="caution">
    <text evidence="2">The sequence shown here is derived from an EMBL/GenBank/DDBJ whole genome shotgun (WGS) entry which is preliminary data.</text>
</comment>